<dbReference type="EMBL" id="LAZR01004426">
    <property type="protein sequence ID" value="KKN08685.1"/>
    <property type="molecule type" value="Genomic_DNA"/>
</dbReference>
<proteinExistence type="predicted"/>
<dbReference type="AlphaFoldDB" id="A0A0F9MMX7"/>
<protein>
    <submittedName>
        <fullName evidence="1">Uncharacterized protein</fullName>
    </submittedName>
</protein>
<sequence length="55" mass="6806">MSIRNYTIYMRDNGLKLIELLNKKKIFSFKDFFEWFKISNKSKEEKEINVNRMIL</sequence>
<gene>
    <name evidence="1" type="ORF">LCGC14_1054220</name>
</gene>
<name>A0A0F9MMX7_9ZZZZ</name>
<reference evidence="1" key="1">
    <citation type="journal article" date="2015" name="Nature">
        <title>Complex archaea that bridge the gap between prokaryotes and eukaryotes.</title>
        <authorList>
            <person name="Spang A."/>
            <person name="Saw J.H."/>
            <person name="Jorgensen S.L."/>
            <person name="Zaremba-Niedzwiedzka K."/>
            <person name="Martijn J."/>
            <person name="Lind A.E."/>
            <person name="van Eijk R."/>
            <person name="Schleper C."/>
            <person name="Guy L."/>
            <person name="Ettema T.J."/>
        </authorList>
    </citation>
    <scope>NUCLEOTIDE SEQUENCE</scope>
</reference>
<accession>A0A0F9MMX7</accession>
<organism evidence="1">
    <name type="scientific">marine sediment metagenome</name>
    <dbReference type="NCBI Taxonomy" id="412755"/>
    <lineage>
        <taxon>unclassified sequences</taxon>
        <taxon>metagenomes</taxon>
        <taxon>ecological metagenomes</taxon>
    </lineage>
</organism>
<comment type="caution">
    <text evidence="1">The sequence shown here is derived from an EMBL/GenBank/DDBJ whole genome shotgun (WGS) entry which is preliminary data.</text>
</comment>
<evidence type="ECO:0000313" key="1">
    <source>
        <dbReference type="EMBL" id="KKN08685.1"/>
    </source>
</evidence>